<evidence type="ECO:0000259" key="13">
    <source>
        <dbReference type="SMART" id="SM00746"/>
    </source>
</evidence>
<dbReference type="GO" id="GO:0016491">
    <property type="term" value="F:oxidoreductase activity"/>
    <property type="evidence" value="ECO:0007669"/>
    <property type="project" value="InterPro"/>
</dbReference>
<evidence type="ECO:0000256" key="8">
    <source>
        <dbReference type="ARBA" id="ARBA00022967"/>
    </source>
</evidence>
<dbReference type="GO" id="GO:0005886">
    <property type="term" value="C:plasma membrane"/>
    <property type="evidence" value="ECO:0007669"/>
    <property type="project" value="UniProtKB-SubCell"/>
</dbReference>
<dbReference type="GO" id="GO:0016887">
    <property type="term" value="F:ATP hydrolysis activity"/>
    <property type="evidence" value="ECO:0007669"/>
    <property type="project" value="InterPro"/>
</dbReference>
<dbReference type="SUPFAM" id="SSF47240">
    <property type="entry name" value="Ferritin-like"/>
    <property type="match status" value="1"/>
</dbReference>
<evidence type="ECO:0000256" key="9">
    <source>
        <dbReference type="ARBA" id="ARBA00022989"/>
    </source>
</evidence>
<feature type="transmembrane region" description="Helical" evidence="11">
    <location>
        <begin position="465"/>
        <end position="488"/>
    </location>
</feature>
<feature type="transmembrane region" description="Helical" evidence="11">
    <location>
        <begin position="782"/>
        <end position="804"/>
    </location>
</feature>
<dbReference type="InterPro" id="IPR045800">
    <property type="entry name" value="HMBD"/>
</dbReference>
<feature type="compositionally biased region" description="Basic and acidic residues" evidence="12">
    <location>
        <begin position="101"/>
        <end position="111"/>
    </location>
</feature>
<dbReference type="PRINTS" id="PR00119">
    <property type="entry name" value="CATATPASE"/>
</dbReference>
<evidence type="ECO:0000256" key="1">
    <source>
        <dbReference type="ARBA" id="ARBA00004651"/>
    </source>
</evidence>
<feature type="compositionally biased region" description="Polar residues" evidence="12">
    <location>
        <begin position="59"/>
        <end position="74"/>
    </location>
</feature>
<dbReference type="SMART" id="SM00746">
    <property type="entry name" value="TRASH"/>
    <property type="match status" value="1"/>
</dbReference>
<evidence type="ECO:0000313" key="14">
    <source>
        <dbReference type="EMBL" id="PHQ36926.1"/>
    </source>
</evidence>
<feature type="transmembrane region" description="Helical" evidence="11">
    <location>
        <begin position="440"/>
        <end position="459"/>
    </location>
</feature>
<dbReference type="NCBIfam" id="TIGR01511">
    <property type="entry name" value="ATPase-IB1_Cu"/>
    <property type="match status" value="1"/>
</dbReference>
<evidence type="ECO:0000256" key="3">
    <source>
        <dbReference type="ARBA" id="ARBA00022475"/>
    </source>
</evidence>
<dbReference type="PANTHER" id="PTHR43520:SF8">
    <property type="entry name" value="P-TYPE CU(+) TRANSPORTER"/>
    <property type="match status" value="1"/>
</dbReference>
<dbReference type="GO" id="GO:0005507">
    <property type="term" value="F:copper ion binding"/>
    <property type="evidence" value="ECO:0007669"/>
    <property type="project" value="TreeGrafter"/>
</dbReference>
<keyword evidence="6 11" id="KW-0547">Nucleotide-binding</keyword>
<dbReference type="AlphaFoldDB" id="A0A2G1WD46"/>
<dbReference type="Gene3D" id="2.70.150.10">
    <property type="entry name" value="Calcium-transporting ATPase, cytoplasmic transduction domain A"/>
    <property type="match status" value="1"/>
</dbReference>
<dbReference type="GO" id="GO:0043682">
    <property type="term" value="F:P-type divalent copper transporter activity"/>
    <property type="evidence" value="ECO:0007669"/>
    <property type="project" value="TreeGrafter"/>
</dbReference>
<dbReference type="Proteomes" id="UP000225740">
    <property type="component" value="Unassembled WGS sequence"/>
</dbReference>
<dbReference type="PRINTS" id="PR00943">
    <property type="entry name" value="CUATPASE"/>
</dbReference>
<dbReference type="InterPro" id="IPR011017">
    <property type="entry name" value="TRASH_dom"/>
</dbReference>
<dbReference type="Pfam" id="PF00122">
    <property type="entry name" value="E1-E2_ATPase"/>
    <property type="match status" value="1"/>
</dbReference>
<dbReference type="CDD" id="cd02094">
    <property type="entry name" value="P-type_ATPase_Cu-like"/>
    <property type="match status" value="1"/>
</dbReference>
<dbReference type="InterPro" id="IPR008250">
    <property type="entry name" value="ATPase_P-typ_transduc_dom_A_sf"/>
</dbReference>
<dbReference type="InterPro" id="IPR027256">
    <property type="entry name" value="P-typ_ATPase_IB"/>
</dbReference>
<name>A0A2G1WD46_9BACT</name>
<evidence type="ECO:0000313" key="15">
    <source>
        <dbReference type="Proteomes" id="UP000225740"/>
    </source>
</evidence>
<dbReference type="GO" id="GO:0005524">
    <property type="term" value="F:ATP binding"/>
    <property type="evidence" value="ECO:0007669"/>
    <property type="project" value="UniProtKB-UniRule"/>
</dbReference>
<dbReference type="InterPro" id="IPR023298">
    <property type="entry name" value="ATPase_P-typ_TM_dom_sf"/>
</dbReference>
<dbReference type="PANTHER" id="PTHR43520">
    <property type="entry name" value="ATP7, ISOFORM B"/>
    <property type="match status" value="1"/>
</dbReference>
<dbReference type="InterPro" id="IPR007029">
    <property type="entry name" value="YHS_dom"/>
</dbReference>
<comment type="subcellular location">
    <subcellularLocation>
        <location evidence="1">Cell membrane</location>
        <topology evidence="1">Multi-pass membrane protein</topology>
    </subcellularLocation>
</comment>
<evidence type="ECO:0000256" key="2">
    <source>
        <dbReference type="ARBA" id="ARBA00006024"/>
    </source>
</evidence>
<reference evidence="14 15" key="1">
    <citation type="submission" date="2017-06" db="EMBL/GenBank/DDBJ databases">
        <title>Description of Rhodopirellula bahusiensis sp. nov.</title>
        <authorList>
            <person name="Kizina J."/>
            <person name="Harder J."/>
        </authorList>
    </citation>
    <scope>NUCLEOTIDE SEQUENCE [LARGE SCALE GENOMIC DNA]</scope>
    <source>
        <strain evidence="14 15">SWK21</strain>
    </source>
</reference>
<organism evidence="14 15">
    <name type="scientific">Rhodopirellula bahusiensis</name>
    <dbReference type="NCBI Taxonomy" id="2014065"/>
    <lineage>
        <taxon>Bacteria</taxon>
        <taxon>Pseudomonadati</taxon>
        <taxon>Planctomycetota</taxon>
        <taxon>Planctomycetia</taxon>
        <taxon>Pirellulales</taxon>
        <taxon>Pirellulaceae</taxon>
        <taxon>Rhodopirellula</taxon>
    </lineage>
</organism>
<dbReference type="FunFam" id="2.70.150.10:FF:000020">
    <property type="entry name" value="Copper-exporting P-type ATPase A"/>
    <property type="match status" value="1"/>
</dbReference>
<dbReference type="Pfam" id="PF04945">
    <property type="entry name" value="YHS"/>
    <property type="match status" value="1"/>
</dbReference>
<dbReference type="InterPro" id="IPR044492">
    <property type="entry name" value="P_typ_ATPase_HD_dom"/>
</dbReference>
<feature type="transmembrane region" description="Helical" evidence="11">
    <location>
        <begin position="215"/>
        <end position="234"/>
    </location>
</feature>
<evidence type="ECO:0000256" key="10">
    <source>
        <dbReference type="ARBA" id="ARBA00023136"/>
    </source>
</evidence>
<dbReference type="NCBIfam" id="TIGR01525">
    <property type="entry name" value="ATPase-IB_hvy"/>
    <property type="match status" value="1"/>
</dbReference>
<feature type="transmembrane region" description="Helical" evidence="11">
    <location>
        <begin position="246"/>
        <end position="273"/>
    </location>
</feature>
<evidence type="ECO:0000256" key="5">
    <source>
        <dbReference type="ARBA" id="ARBA00022723"/>
    </source>
</evidence>
<feature type="region of interest" description="Disordered" evidence="12">
    <location>
        <begin position="81"/>
        <end position="130"/>
    </location>
</feature>
<keyword evidence="9 11" id="KW-1133">Transmembrane helix</keyword>
<dbReference type="Pfam" id="PF19335">
    <property type="entry name" value="HMBD"/>
    <property type="match status" value="1"/>
</dbReference>
<feature type="domain" description="TRASH" evidence="13">
    <location>
        <begin position="10"/>
        <end position="47"/>
    </location>
</feature>
<feature type="transmembrane region" description="Helical" evidence="11">
    <location>
        <begin position="182"/>
        <end position="203"/>
    </location>
</feature>
<dbReference type="InterPro" id="IPR059000">
    <property type="entry name" value="ATPase_P-type_domA"/>
</dbReference>
<gene>
    <name evidence="14" type="ORF">CEE69_00640</name>
</gene>
<dbReference type="PROSITE" id="PS00154">
    <property type="entry name" value="ATPASE_E1_E2"/>
    <property type="match status" value="1"/>
</dbReference>
<dbReference type="NCBIfam" id="TIGR01494">
    <property type="entry name" value="ATPase_P-type"/>
    <property type="match status" value="1"/>
</dbReference>
<dbReference type="InterPro" id="IPR001757">
    <property type="entry name" value="P_typ_ATPase"/>
</dbReference>
<evidence type="ECO:0000256" key="7">
    <source>
        <dbReference type="ARBA" id="ARBA00022840"/>
    </source>
</evidence>
<dbReference type="InterPro" id="IPR012348">
    <property type="entry name" value="RNR-like"/>
</dbReference>
<evidence type="ECO:0000256" key="11">
    <source>
        <dbReference type="RuleBase" id="RU362081"/>
    </source>
</evidence>
<feature type="transmembrane region" description="Helical" evidence="11">
    <location>
        <begin position="285"/>
        <end position="303"/>
    </location>
</feature>
<keyword evidence="7 11" id="KW-0067">ATP-binding</keyword>
<accession>A0A2G1WD46</accession>
<dbReference type="Gene3D" id="3.40.50.1000">
    <property type="entry name" value="HAD superfamily/HAD-like"/>
    <property type="match status" value="1"/>
</dbReference>
<dbReference type="GeneID" id="90606817"/>
<evidence type="ECO:0000256" key="6">
    <source>
        <dbReference type="ARBA" id="ARBA00022741"/>
    </source>
</evidence>
<keyword evidence="8" id="KW-1278">Translocase</keyword>
<feature type="transmembrane region" description="Helical" evidence="11">
    <location>
        <begin position="810"/>
        <end position="829"/>
    </location>
</feature>
<evidence type="ECO:0000256" key="4">
    <source>
        <dbReference type="ARBA" id="ARBA00022692"/>
    </source>
</evidence>
<dbReference type="SUPFAM" id="SSF81665">
    <property type="entry name" value="Calcium ATPase, transmembrane domain M"/>
    <property type="match status" value="1"/>
</dbReference>
<dbReference type="InterPro" id="IPR036412">
    <property type="entry name" value="HAD-like_sf"/>
</dbReference>
<dbReference type="InterPro" id="IPR023214">
    <property type="entry name" value="HAD_sf"/>
</dbReference>
<dbReference type="InterPro" id="IPR023299">
    <property type="entry name" value="ATPase_P-typ_cyto_dom_N"/>
</dbReference>
<protein>
    <submittedName>
        <fullName evidence="14">Copper-translocating P-type ATPase</fullName>
    </submittedName>
</protein>
<dbReference type="Gene3D" id="1.10.620.20">
    <property type="entry name" value="Ribonucleotide Reductase, subunit A"/>
    <property type="match status" value="1"/>
</dbReference>
<dbReference type="SUPFAM" id="SSF56784">
    <property type="entry name" value="HAD-like"/>
    <property type="match status" value="1"/>
</dbReference>
<comment type="similarity">
    <text evidence="2 11">Belongs to the cation transport ATPase (P-type) (TC 3.A.3) family. Type IB subfamily.</text>
</comment>
<dbReference type="OrthoDB" id="211392at2"/>
<dbReference type="RefSeq" id="WP_099258630.1">
    <property type="nucleotide sequence ID" value="NZ_NIZW01000001.1"/>
</dbReference>
<evidence type="ECO:0000256" key="12">
    <source>
        <dbReference type="SAM" id="MobiDB-lite"/>
    </source>
</evidence>
<keyword evidence="15" id="KW-1185">Reference proteome</keyword>
<dbReference type="GO" id="GO:0055070">
    <property type="term" value="P:copper ion homeostasis"/>
    <property type="evidence" value="ECO:0007669"/>
    <property type="project" value="TreeGrafter"/>
</dbReference>
<comment type="caution">
    <text evidence="14">The sequence shown here is derived from an EMBL/GenBank/DDBJ whole genome shotgun (WGS) entry which is preliminary data.</text>
</comment>
<sequence length="840" mass="89391">MNPTETQAIDPVCGMSVAPSTALSSQHDGRTFHFCCAGCQKKFEADPEGVLRAREQKDSNAAQPESSCCNTTEQDAPKLHTLSGKAGQSDHSHHPPSGRVEQSEGRAEHTPSDTSTCCGSHRKSPASQAANPDAVYTCPMHLEIEQVGPGDCPICGMDLEPKFVDPSSNADEAQYNDMKRRFWIGVALSVPLLILSMGPMIGLPIGRWIRPNIEGWLQFALATPVVFWCGWPLLVRGAKSFRSWNLNMFSLIALGSLAAFGLSVLAVLVPDWIPAAFYDADRPPLYFEAAAVIITLVLLGQVLELRARQQTGGAIRELMQLTPEIAHRIEGESEQDVSLDEVQTGDRLRIRPGEKIPVDGEVMSGSSRVDESMLTGEPVPVEKNKGDTLTGGTLNQSGSLEMTATQVGSDTVLNRIVQMVADAQRSQAPIQKLVDQVAQYFVPAVILSSILAFIVWSMFGPEPSLAYAFVSAIAVLIIACPCALGLATPMSVMVGVGRGAKEGVLIRDAEILEIMEKVDTIVVDKTGTLTRGRPAVTAIEPHGEWSEPDVLAIAAAVEQSSEHPLGRAIVEHADSIDTQKRVAKDFQSTTGKGVVAQVDGKQAAIGNPNWLSDLNVTGLDAVHDQAEQHQADAATVVYVAIDRSLAAIIAIKDPIKPSTPDAIKALHSLGLQVVMLTGDARSTAEAVAQQLGIDDFRANVSPEAKHDFIQQLKQEGKTVAMCGDGINDAPALAASNVGIAMGTGTSVAMESAGVTLVGGDLRGVVAAKQLSQKTMRNIRQNLFFAFAYNALGIPIAAGLLYPFFGILLSPMLAAAAMSFSSVSVIGNALRLRTIQLNAPN</sequence>
<feature type="region of interest" description="Disordered" evidence="12">
    <location>
        <begin position="55"/>
        <end position="74"/>
    </location>
</feature>
<dbReference type="SFLD" id="SFLDS00003">
    <property type="entry name" value="Haloacid_Dehalogenase"/>
    <property type="match status" value="1"/>
</dbReference>
<keyword evidence="10 11" id="KW-0472">Membrane</keyword>
<keyword evidence="4 11" id="KW-0812">Transmembrane</keyword>
<dbReference type="Pfam" id="PF00702">
    <property type="entry name" value="Hydrolase"/>
    <property type="match status" value="1"/>
</dbReference>
<keyword evidence="5 11" id="KW-0479">Metal-binding</keyword>
<dbReference type="SUPFAM" id="SSF81653">
    <property type="entry name" value="Calcium ATPase, transduction domain A"/>
    <property type="match status" value="1"/>
</dbReference>
<dbReference type="InterPro" id="IPR009078">
    <property type="entry name" value="Ferritin-like_SF"/>
</dbReference>
<dbReference type="EMBL" id="NIZW01000001">
    <property type="protein sequence ID" value="PHQ36926.1"/>
    <property type="molecule type" value="Genomic_DNA"/>
</dbReference>
<dbReference type="SFLD" id="SFLDG00002">
    <property type="entry name" value="C1.7:_P-type_atpase_like"/>
    <property type="match status" value="1"/>
</dbReference>
<dbReference type="SFLD" id="SFLDF00027">
    <property type="entry name" value="p-type_atpase"/>
    <property type="match status" value="1"/>
</dbReference>
<dbReference type="Gene3D" id="3.40.1110.10">
    <property type="entry name" value="Calcium-transporting ATPase, cytoplasmic domain N"/>
    <property type="match status" value="1"/>
</dbReference>
<proteinExistence type="inferred from homology"/>
<keyword evidence="3 11" id="KW-1003">Cell membrane</keyword>
<dbReference type="GO" id="GO:0060003">
    <property type="term" value="P:copper ion export"/>
    <property type="evidence" value="ECO:0007669"/>
    <property type="project" value="UniProtKB-ARBA"/>
</dbReference>
<dbReference type="InterPro" id="IPR018303">
    <property type="entry name" value="ATPase_P-typ_P_site"/>
</dbReference>